<evidence type="ECO:0000313" key="2">
    <source>
        <dbReference type="Proteomes" id="UP001175271"/>
    </source>
</evidence>
<protein>
    <submittedName>
        <fullName evidence="1">Uncharacterized protein</fullName>
    </submittedName>
</protein>
<dbReference type="EMBL" id="JAUCMV010000002">
    <property type="protein sequence ID" value="KAK0420670.1"/>
    <property type="molecule type" value="Genomic_DNA"/>
</dbReference>
<organism evidence="1 2">
    <name type="scientific">Steinernema hermaphroditum</name>
    <dbReference type="NCBI Taxonomy" id="289476"/>
    <lineage>
        <taxon>Eukaryota</taxon>
        <taxon>Metazoa</taxon>
        <taxon>Ecdysozoa</taxon>
        <taxon>Nematoda</taxon>
        <taxon>Chromadorea</taxon>
        <taxon>Rhabditida</taxon>
        <taxon>Tylenchina</taxon>
        <taxon>Panagrolaimomorpha</taxon>
        <taxon>Strongyloidoidea</taxon>
        <taxon>Steinernematidae</taxon>
        <taxon>Steinernema</taxon>
    </lineage>
</organism>
<reference evidence="1" key="1">
    <citation type="submission" date="2023-06" db="EMBL/GenBank/DDBJ databases">
        <title>Genomic analysis of the entomopathogenic nematode Steinernema hermaphroditum.</title>
        <authorList>
            <person name="Schwarz E.M."/>
            <person name="Heppert J.K."/>
            <person name="Baniya A."/>
            <person name="Schwartz H.T."/>
            <person name="Tan C.-H."/>
            <person name="Antoshechkin I."/>
            <person name="Sternberg P.W."/>
            <person name="Goodrich-Blair H."/>
            <person name="Dillman A.R."/>
        </authorList>
    </citation>
    <scope>NUCLEOTIDE SEQUENCE</scope>
    <source>
        <strain evidence="1">PS9179</strain>
        <tissue evidence="1">Whole animal</tissue>
    </source>
</reference>
<evidence type="ECO:0000313" key="1">
    <source>
        <dbReference type="EMBL" id="KAK0420670.1"/>
    </source>
</evidence>
<comment type="caution">
    <text evidence="1">The sequence shown here is derived from an EMBL/GenBank/DDBJ whole genome shotgun (WGS) entry which is preliminary data.</text>
</comment>
<gene>
    <name evidence="1" type="ORF">QR680_014818</name>
</gene>
<keyword evidence="2" id="KW-1185">Reference proteome</keyword>
<sequence length="147" mass="16721">MAGGHHHEPFQIPNHTIYNNYRDFPELAGHERRLKKIGLKDPWIRSYTGPISSRSFCADRSREPARIADICRDLSKEGSSENLSAAAISEKLRGRQLREPVWSSPLERYRLLAAFRHGSSCRDRPDPHTDTHGVGSLRQIFGGLFKT</sequence>
<name>A0AA39IA71_9BILA</name>
<dbReference type="Proteomes" id="UP001175271">
    <property type="component" value="Unassembled WGS sequence"/>
</dbReference>
<proteinExistence type="predicted"/>
<accession>A0AA39IA71</accession>
<dbReference type="AlphaFoldDB" id="A0AA39IA71"/>